<proteinExistence type="predicted"/>
<gene>
    <name evidence="2" type="ORF">PsYK624_158740</name>
</gene>
<feature type="compositionally biased region" description="Basic and acidic residues" evidence="1">
    <location>
        <begin position="20"/>
        <end position="32"/>
    </location>
</feature>
<dbReference type="AlphaFoldDB" id="A0A9P3GR39"/>
<feature type="region of interest" description="Disordered" evidence="1">
    <location>
        <begin position="17"/>
        <end position="45"/>
    </location>
</feature>
<comment type="caution">
    <text evidence="2">The sequence shown here is derived from an EMBL/GenBank/DDBJ whole genome shotgun (WGS) entry which is preliminary data.</text>
</comment>
<organism evidence="2 3">
    <name type="scientific">Phanerochaete sordida</name>
    <dbReference type="NCBI Taxonomy" id="48140"/>
    <lineage>
        <taxon>Eukaryota</taxon>
        <taxon>Fungi</taxon>
        <taxon>Dikarya</taxon>
        <taxon>Basidiomycota</taxon>
        <taxon>Agaricomycotina</taxon>
        <taxon>Agaricomycetes</taxon>
        <taxon>Polyporales</taxon>
        <taxon>Phanerochaetaceae</taxon>
        <taxon>Phanerochaete</taxon>
    </lineage>
</organism>
<sequence length="102" mass="11323">MVANTEIAFFRASKLSARPRRAENPARERRCTLPDQPSRASRGELRQTNGWAGLAEKNIHLPSKRGSMTRVSFCCSRDTTYTTHGEGNLRPGICGFPSSEGR</sequence>
<protein>
    <submittedName>
        <fullName evidence="2">Uncharacterized protein</fullName>
    </submittedName>
</protein>
<dbReference type="Proteomes" id="UP000703269">
    <property type="component" value="Unassembled WGS sequence"/>
</dbReference>
<reference evidence="2 3" key="1">
    <citation type="submission" date="2021-08" db="EMBL/GenBank/DDBJ databases">
        <title>Draft Genome Sequence of Phanerochaete sordida strain YK-624.</title>
        <authorList>
            <person name="Mori T."/>
            <person name="Dohra H."/>
            <person name="Suzuki T."/>
            <person name="Kawagishi H."/>
            <person name="Hirai H."/>
        </authorList>
    </citation>
    <scope>NUCLEOTIDE SEQUENCE [LARGE SCALE GENOMIC DNA]</scope>
    <source>
        <strain evidence="2 3">YK-624</strain>
    </source>
</reference>
<evidence type="ECO:0000313" key="2">
    <source>
        <dbReference type="EMBL" id="GJE99606.1"/>
    </source>
</evidence>
<keyword evidence="3" id="KW-1185">Reference proteome</keyword>
<dbReference type="EMBL" id="BPQB01000114">
    <property type="protein sequence ID" value="GJE99606.1"/>
    <property type="molecule type" value="Genomic_DNA"/>
</dbReference>
<name>A0A9P3GR39_9APHY</name>
<accession>A0A9P3GR39</accession>
<evidence type="ECO:0000256" key="1">
    <source>
        <dbReference type="SAM" id="MobiDB-lite"/>
    </source>
</evidence>
<evidence type="ECO:0000313" key="3">
    <source>
        <dbReference type="Proteomes" id="UP000703269"/>
    </source>
</evidence>